<feature type="transmembrane region" description="Helical" evidence="1">
    <location>
        <begin position="139"/>
        <end position="161"/>
    </location>
</feature>
<evidence type="ECO:0000313" key="2">
    <source>
        <dbReference type="EMBL" id="MZI93140.1"/>
    </source>
</evidence>
<feature type="transmembrane region" description="Helical" evidence="1">
    <location>
        <begin position="254"/>
        <end position="274"/>
    </location>
</feature>
<proteinExistence type="predicted"/>
<reference evidence="2 3" key="1">
    <citation type="submission" date="2019-10" db="EMBL/GenBank/DDBJ databases">
        <title>Vibrio sp. nov. isolated from a shrimp pond.</title>
        <authorList>
            <person name="Gomez-Gil B."/>
            <person name="Enciso-Ibarra J."/>
            <person name="Enciso-Ibarra K."/>
            <person name="Bolan-Mejia C."/>
        </authorList>
    </citation>
    <scope>NUCLEOTIDE SEQUENCE [LARGE SCALE GENOMIC DNA]</scope>
    <source>
        <strain evidence="2 3">CAIM 722</strain>
    </source>
</reference>
<dbReference type="EMBL" id="WEKT01000010">
    <property type="protein sequence ID" value="MZI93140.1"/>
    <property type="molecule type" value="Genomic_DNA"/>
</dbReference>
<feature type="transmembrane region" description="Helical" evidence="1">
    <location>
        <begin position="310"/>
        <end position="333"/>
    </location>
</feature>
<evidence type="ECO:0000256" key="1">
    <source>
        <dbReference type="SAM" id="Phobius"/>
    </source>
</evidence>
<feature type="transmembrane region" description="Helical" evidence="1">
    <location>
        <begin position="108"/>
        <end position="127"/>
    </location>
</feature>
<sequence>MKLWDHPMSENDFRQCLRIATGSALGFTICKIFGWSNGVFFTVTPVLLLGMVPVMNMHAARQMIASSVVVALEMGLIGGLFGGHPGMMTILAFFMFLLNFACMSKGSLFLFGANSVLNLSIMLHFGSYQATDMNDFIEVNMMAAFLSIGIAYLMMFVFPDVEPRQPRPAPEPKQSHRMRHEALMGATIATVSFLVFQMADLKDSMSAQATTILMMFPMHWNGAMGYARKRAMGTIMGVSFGIFCQIILYDWSDMLLFVVPLLWIGVMIFGYMHVKESSGSGAGFGGMTTLGILFGQYLSPGGDLVFSALYRVSSILFAIVATLLITYAVHILLNRFESTRFTN</sequence>
<protein>
    <submittedName>
        <fullName evidence="2">DUF2955 domain-containing protein</fullName>
    </submittedName>
</protein>
<dbReference type="Proteomes" id="UP000462621">
    <property type="component" value="Unassembled WGS sequence"/>
</dbReference>
<keyword evidence="3" id="KW-1185">Reference proteome</keyword>
<feature type="transmembrane region" description="Helical" evidence="1">
    <location>
        <begin position="32"/>
        <end position="52"/>
    </location>
</feature>
<dbReference type="RefSeq" id="WP_161154438.1">
    <property type="nucleotide sequence ID" value="NZ_WEKT01000010.1"/>
</dbReference>
<feature type="transmembrane region" description="Helical" evidence="1">
    <location>
        <begin position="182"/>
        <end position="199"/>
    </location>
</feature>
<gene>
    <name evidence="2" type="ORF">F9817_08000</name>
</gene>
<dbReference type="AlphaFoldDB" id="A0A7X4LJX3"/>
<keyword evidence="1" id="KW-1133">Transmembrane helix</keyword>
<dbReference type="Pfam" id="PF11168">
    <property type="entry name" value="DUF2955"/>
    <property type="match status" value="1"/>
</dbReference>
<keyword evidence="1" id="KW-0472">Membrane</keyword>
<evidence type="ECO:0000313" key="3">
    <source>
        <dbReference type="Proteomes" id="UP000462621"/>
    </source>
</evidence>
<organism evidence="2 3">
    <name type="scientific">Vibrio eleionomae</name>
    <dbReference type="NCBI Taxonomy" id="2653505"/>
    <lineage>
        <taxon>Bacteria</taxon>
        <taxon>Pseudomonadati</taxon>
        <taxon>Pseudomonadota</taxon>
        <taxon>Gammaproteobacteria</taxon>
        <taxon>Vibrionales</taxon>
        <taxon>Vibrionaceae</taxon>
        <taxon>Vibrio</taxon>
    </lineage>
</organism>
<comment type="caution">
    <text evidence="2">The sequence shown here is derived from an EMBL/GenBank/DDBJ whole genome shotgun (WGS) entry which is preliminary data.</text>
</comment>
<feature type="transmembrane region" description="Helical" evidence="1">
    <location>
        <begin position="281"/>
        <end position="298"/>
    </location>
</feature>
<keyword evidence="1" id="KW-0812">Transmembrane</keyword>
<name>A0A7X4LJX3_9VIBR</name>
<feature type="transmembrane region" description="Helical" evidence="1">
    <location>
        <begin position="231"/>
        <end position="248"/>
    </location>
</feature>
<accession>A0A7X4LJX3</accession>
<dbReference type="InterPro" id="IPR016926">
    <property type="entry name" value="UCP029594"/>
</dbReference>
<dbReference type="InterPro" id="IPR022604">
    <property type="entry name" value="DUF2955"/>
</dbReference>
<dbReference type="PIRSF" id="PIRSF029594">
    <property type="entry name" value="UCP029594"/>
    <property type="match status" value="1"/>
</dbReference>